<feature type="domain" description="Beta-ketoacyl-[acyl-carrier-protein] synthase III N-terminal" evidence="4">
    <location>
        <begin position="117"/>
        <end position="160"/>
    </location>
</feature>
<name>A0A1D8AY77_9BACT</name>
<evidence type="ECO:0000256" key="2">
    <source>
        <dbReference type="ARBA" id="ARBA00023315"/>
    </source>
</evidence>
<evidence type="ECO:0000313" key="6">
    <source>
        <dbReference type="Proteomes" id="UP000095228"/>
    </source>
</evidence>
<dbReference type="EC" id="2.3.1.180" evidence="5"/>
<dbReference type="STRING" id="1838286.Verru16b_02927"/>
<dbReference type="OrthoDB" id="9788274at2"/>
<dbReference type="SUPFAM" id="SSF53901">
    <property type="entry name" value="Thiolase-like"/>
    <property type="match status" value="1"/>
</dbReference>
<organism evidence="5 6">
    <name type="scientific">Lacunisphaera limnophila</name>
    <dbReference type="NCBI Taxonomy" id="1838286"/>
    <lineage>
        <taxon>Bacteria</taxon>
        <taxon>Pseudomonadati</taxon>
        <taxon>Verrucomicrobiota</taxon>
        <taxon>Opitutia</taxon>
        <taxon>Opitutales</taxon>
        <taxon>Opitutaceae</taxon>
        <taxon>Lacunisphaera</taxon>
    </lineage>
</organism>
<sequence length="345" mass="37076">MKFSHACIESLAVALPDEAWTSAAIEERLKPLYDRLKLPAGRLELMTGIKERRMWPAGTRPSDASAAAGKNVLKQSRFQPEQMEVLIHSAVCRDMLEPATASFAHHKIGLGDRCQVFDLSNACLGFLNGLVTLAAMVDSGQIKCGMVVSGENGRPLVDRTIKHLLETPMDRNAIKPFFANLTIGSAAVAAIVCHEDLLPAGAPKHRLLAGSVIAATKHSELCQGDSEGDTLVMETDSEQLLLAGVEVAQRTWQAFAQETGWNPSTPDRIITHQVGTMHRRKLYETVGLDLVKDFSSFETLGNTGSAALPSTLALAVEQGALRSGQKAALLGIGSGLNSLMLAVEW</sequence>
<dbReference type="PATRIC" id="fig|1838286.3.peg.2939"/>
<gene>
    <name evidence="5" type="primary">fabH_2</name>
    <name evidence="5" type="ORF">Verru16b_02927</name>
</gene>
<keyword evidence="6" id="KW-1185">Reference proteome</keyword>
<reference evidence="5 6" key="1">
    <citation type="submission" date="2016-06" db="EMBL/GenBank/DDBJ databases">
        <title>Three novel species with peptidoglycan cell walls form the new genus Lacunisphaera gen. nov. in the family Opitutaceae of the verrucomicrobial subdivision 4.</title>
        <authorList>
            <person name="Rast P."/>
            <person name="Gloeckner I."/>
            <person name="Jogler M."/>
            <person name="Boedeker C."/>
            <person name="Jeske O."/>
            <person name="Wiegand S."/>
            <person name="Reinhardt R."/>
            <person name="Schumann P."/>
            <person name="Rohde M."/>
            <person name="Spring S."/>
            <person name="Gloeckner F.O."/>
            <person name="Jogler C."/>
        </authorList>
    </citation>
    <scope>NUCLEOTIDE SEQUENCE [LARGE SCALE GENOMIC DNA]</scope>
    <source>
        <strain evidence="5 6">IG16b</strain>
    </source>
</reference>
<dbReference type="Pfam" id="PF08541">
    <property type="entry name" value="ACP_syn_III_C"/>
    <property type="match status" value="1"/>
</dbReference>
<dbReference type="AlphaFoldDB" id="A0A1D8AY77"/>
<accession>A0A1D8AY77</accession>
<evidence type="ECO:0000313" key="5">
    <source>
        <dbReference type="EMBL" id="AOS45837.1"/>
    </source>
</evidence>
<evidence type="ECO:0000259" key="3">
    <source>
        <dbReference type="Pfam" id="PF08541"/>
    </source>
</evidence>
<dbReference type="Pfam" id="PF08545">
    <property type="entry name" value="ACP_syn_III"/>
    <property type="match status" value="1"/>
</dbReference>
<dbReference type="RefSeq" id="WP_069962945.1">
    <property type="nucleotide sequence ID" value="NZ_CP016094.1"/>
</dbReference>
<dbReference type="Proteomes" id="UP000095228">
    <property type="component" value="Chromosome"/>
</dbReference>
<evidence type="ECO:0000259" key="4">
    <source>
        <dbReference type="Pfam" id="PF08545"/>
    </source>
</evidence>
<dbReference type="PANTHER" id="PTHR34069">
    <property type="entry name" value="3-OXOACYL-[ACYL-CARRIER-PROTEIN] SYNTHASE 3"/>
    <property type="match status" value="1"/>
</dbReference>
<dbReference type="InterPro" id="IPR016039">
    <property type="entry name" value="Thiolase-like"/>
</dbReference>
<dbReference type="InterPro" id="IPR013751">
    <property type="entry name" value="ACP_syn_III_N"/>
</dbReference>
<dbReference type="NCBIfam" id="NF006720">
    <property type="entry name" value="PRK09258.1"/>
    <property type="match status" value="1"/>
</dbReference>
<dbReference type="EMBL" id="CP016094">
    <property type="protein sequence ID" value="AOS45837.1"/>
    <property type="molecule type" value="Genomic_DNA"/>
</dbReference>
<dbReference type="Gene3D" id="3.40.47.10">
    <property type="match status" value="2"/>
</dbReference>
<proteinExistence type="predicted"/>
<keyword evidence="2 5" id="KW-0012">Acyltransferase</keyword>
<keyword evidence="1 5" id="KW-0808">Transferase</keyword>
<dbReference type="GO" id="GO:0006633">
    <property type="term" value="P:fatty acid biosynthetic process"/>
    <property type="evidence" value="ECO:0007669"/>
    <property type="project" value="InterPro"/>
</dbReference>
<dbReference type="GO" id="GO:0044550">
    <property type="term" value="P:secondary metabolite biosynthetic process"/>
    <property type="evidence" value="ECO:0007669"/>
    <property type="project" value="TreeGrafter"/>
</dbReference>
<dbReference type="PANTHER" id="PTHR34069:SF3">
    <property type="entry name" value="ACYL-COA:ACYL-COA ALKYLTRANSFERASE"/>
    <property type="match status" value="1"/>
</dbReference>
<evidence type="ECO:0000256" key="1">
    <source>
        <dbReference type="ARBA" id="ARBA00022679"/>
    </source>
</evidence>
<dbReference type="GO" id="GO:0004315">
    <property type="term" value="F:3-oxoacyl-[acyl-carrier-protein] synthase activity"/>
    <property type="evidence" value="ECO:0007669"/>
    <property type="project" value="InterPro"/>
</dbReference>
<dbReference type="GO" id="GO:0033818">
    <property type="term" value="F:beta-ketoacyl-acyl-carrier-protein synthase III activity"/>
    <property type="evidence" value="ECO:0007669"/>
    <property type="project" value="UniProtKB-EC"/>
</dbReference>
<feature type="domain" description="Beta-ketoacyl-[acyl-carrier-protein] synthase III C-terminal" evidence="3">
    <location>
        <begin position="257"/>
        <end position="345"/>
    </location>
</feature>
<dbReference type="InterPro" id="IPR013747">
    <property type="entry name" value="ACP_syn_III_C"/>
</dbReference>
<dbReference type="KEGG" id="obg:Verru16b_02927"/>
<protein>
    <submittedName>
        <fullName evidence="5">3-oxoacyl-[acyl-carrier-protein] synthase 3</fullName>
        <ecNumber evidence="5">2.3.1.180</ecNumber>
    </submittedName>
</protein>